<sequence length="129" mass="14398">MFNLFLPLFTVSAQIKGWEEPGNSCVVDGVPTLKCLEIVFGNILYMSSFFIIIVLFIMFVVGSFRYLTSFGNAERIKKAQGTLKYALIGFILFVSAFLILTIVQTLFLPKVDPNNPGGTPNLFEFKLGE</sequence>
<dbReference type="STRING" id="1618477.UR54_C0029G0009"/>
<dbReference type="Proteomes" id="UP000034688">
    <property type="component" value="Unassembled WGS sequence"/>
</dbReference>
<feature type="transmembrane region" description="Helical" evidence="1">
    <location>
        <begin position="43"/>
        <end position="64"/>
    </location>
</feature>
<dbReference type="AlphaFoldDB" id="A0A0G0AQM5"/>
<name>A0A0G0AQM5_9BACT</name>
<dbReference type="Pfam" id="PF18895">
    <property type="entry name" value="T4SS_pilin"/>
    <property type="match status" value="1"/>
</dbReference>
<organism evidence="2 3">
    <name type="scientific">Candidatus Roizmanbacteria bacterium GW2011_GWA2_34_18</name>
    <dbReference type="NCBI Taxonomy" id="1618477"/>
    <lineage>
        <taxon>Bacteria</taxon>
        <taxon>Candidatus Roizmaniibacteriota</taxon>
    </lineage>
</organism>
<evidence type="ECO:0000256" key="1">
    <source>
        <dbReference type="SAM" id="Phobius"/>
    </source>
</evidence>
<protein>
    <submittedName>
        <fullName evidence="2">Uncharacterized protein</fullName>
    </submittedName>
</protein>
<dbReference type="EMBL" id="LBPP01000029">
    <property type="protein sequence ID" value="KKP59288.1"/>
    <property type="molecule type" value="Genomic_DNA"/>
</dbReference>
<evidence type="ECO:0000313" key="2">
    <source>
        <dbReference type="EMBL" id="KKP59288.1"/>
    </source>
</evidence>
<keyword evidence="1" id="KW-0812">Transmembrane</keyword>
<keyword evidence="1" id="KW-1133">Transmembrane helix</keyword>
<dbReference type="InterPro" id="IPR043993">
    <property type="entry name" value="T4SS_pilin"/>
</dbReference>
<comment type="caution">
    <text evidence="2">The sequence shown here is derived from an EMBL/GenBank/DDBJ whole genome shotgun (WGS) entry which is preliminary data.</text>
</comment>
<evidence type="ECO:0000313" key="3">
    <source>
        <dbReference type="Proteomes" id="UP000034688"/>
    </source>
</evidence>
<accession>A0A0G0AQM5</accession>
<feature type="transmembrane region" description="Helical" evidence="1">
    <location>
        <begin position="85"/>
        <end position="107"/>
    </location>
</feature>
<reference evidence="2 3" key="1">
    <citation type="journal article" date="2015" name="Nature">
        <title>rRNA introns, odd ribosomes, and small enigmatic genomes across a large radiation of phyla.</title>
        <authorList>
            <person name="Brown C.T."/>
            <person name="Hug L.A."/>
            <person name="Thomas B.C."/>
            <person name="Sharon I."/>
            <person name="Castelle C.J."/>
            <person name="Singh A."/>
            <person name="Wilkins M.J."/>
            <person name="Williams K.H."/>
            <person name="Banfield J.F."/>
        </authorList>
    </citation>
    <scope>NUCLEOTIDE SEQUENCE [LARGE SCALE GENOMIC DNA]</scope>
</reference>
<gene>
    <name evidence="2" type="ORF">UR54_C0029G0009</name>
</gene>
<proteinExistence type="predicted"/>
<keyword evidence="1" id="KW-0472">Membrane</keyword>